<dbReference type="GeneID" id="20644574"/>
<evidence type="ECO:0000256" key="3">
    <source>
        <dbReference type="ARBA" id="ARBA00022692"/>
    </source>
</evidence>
<dbReference type="Pfam" id="PF06422">
    <property type="entry name" value="PDR_CDR"/>
    <property type="match status" value="1"/>
</dbReference>
<keyword evidence="5 6" id="KW-0472">Membrane</keyword>
<organism evidence="9 10">
    <name type="scientific">Phytophthora sojae (strain P6497)</name>
    <name type="common">Soybean stem and root rot agent</name>
    <name type="synonym">Phytophthora megasperma f. sp. glycines</name>
    <dbReference type="NCBI Taxonomy" id="1094619"/>
    <lineage>
        <taxon>Eukaryota</taxon>
        <taxon>Sar</taxon>
        <taxon>Stramenopiles</taxon>
        <taxon>Oomycota</taxon>
        <taxon>Peronosporomycetes</taxon>
        <taxon>Peronosporales</taxon>
        <taxon>Peronosporaceae</taxon>
        <taxon>Phytophthora</taxon>
    </lineage>
</organism>
<evidence type="ECO:0000256" key="6">
    <source>
        <dbReference type="SAM" id="Phobius"/>
    </source>
</evidence>
<dbReference type="Pfam" id="PF01061">
    <property type="entry name" value="ABC2_membrane"/>
    <property type="match status" value="1"/>
</dbReference>
<dbReference type="InterPro" id="IPR010929">
    <property type="entry name" value="PDR_CDR_ABC"/>
</dbReference>
<dbReference type="EMBL" id="JH159151">
    <property type="protein sequence ID" value="EGZ27175.1"/>
    <property type="molecule type" value="Genomic_DNA"/>
</dbReference>
<reference evidence="9 10" key="1">
    <citation type="journal article" date="2006" name="Science">
        <title>Phytophthora genome sequences uncover evolutionary origins and mechanisms of pathogenesis.</title>
        <authorList>
            <person name="Tyler B.M."/>
            <person name="Tripathy S."/>
            <person name="Zhang X."/>
            <person name="Dehal P."/>
            <person name="Jiang R.H."/>
            <person name="Aerts A."/>
            <person name="Arredondo F.D."/>
            <person name="Baxter L."/>
            <person name="Bensasson D."/>
            <person name="Beynon J.L."/>
            <person name="Chapman J."/>
            <person name="Damasceno C.M."/>
            <person name="Dorrance A.E."/>
            <person name="Dou D."/>
            <person name="Dickerman A.W."/>
            <person name="Dubchak I.L."/>
            <person name="Garbelotto M."/>
            <person name="Gijzen M."/>
            <person name="Gordon S.G."/>
            <person name="Govers F."/>
            <person name="Grunwald N.J."/>
            <person name="Huang W."/>
            <person name="Ivors K.L."/>
            <person name="Jones R.W."/>
            <person name="Kamoun S."/>
            <person name="Krampis K."/>
            <person name="Lamour K.H."/>
            <person name="Lee M.K."/>
            <person name="McDonald W.H."/>
            <person name="Medina M."/>
            <person name="Meijer H.J."/>
            <person name="Nordberg E.K."/>
            <person name="Maclean D.J."/>
            <person name="Ospina-Giraldo M.D."/>
            <person name="Morris P.F."/>
            <person name="Phuntumart V."/>
            <person name="Putnam N.H."/>
            <person name="Rash S."/>
            <person name="Rose J.K."/>
            <person name="Sakihama Y."/>
            <person name="Salamov A.A."/>
            <person name="Savidor A."/>
            <person name="Scheuring C.F."/>
            <person name="Smith B.M."/>
            <person name="Sobral B.W."/>
            <person name="Terry A."/>
            <person name="Torto-Alalibo T.A."/>
            <person name="Win J."/>
            <person name="Xu Z."/>
            <person name="Zhang H."/>
            <person name="Grigoriev I.V."/>
            <person name="Rokhsar D.S."/>
            <person name="Boore J.L."/>
        </authorList>
    </citation>
    <scope>NUCLEOTIDE SEQUENCE [LARGE SCALE GENOMIC DNA]</scope>
    <source>
        <strain evidence="9 10">P6497</strain>
    </source>
</reference>
<evidence type="ECO:0000256" key="4">
    <source>
        <dbReference type="ARBA" id="ARBA00022989"/>
    </source>
</evidence>
<evidence type="ECO:0000259" key="7">
    <source>
        <dbReference type="Pfam" id="PF01061"/>
    </source>
</evidence>
<dbReference type="GO" id="GO:0140359">
    <property type="term" value="F:ABC-type transporter activity"/>
    <property type="evidence" value="ECO:0007669"/>
    <property type="project" value="InterPro"/>
</dbReference>
<feature type="transmembrane region" description="Helical" evidence="6">
    <location>
        <begin position="93"/>
        <end position="112"/>
    </location>
</feature>
<evidence type="ECO:0000313" key="10">
    <source>
        <dbReference type="Proteomes" id="UP000002640"/>
    </source>
</evidence>
<name>G4YLY0_PHYSP</name>
<feature type="transmembrane region" description="Helical" evidence="6">
    <location>
        <begin position="118"/>
        <end position="137"/>
    </location>
</feature>
<dbReference type="Proteomes" id="UP000002640">
    <property type="component" value="Unassembled WGS sequence"/>
</dbReference>
<dbReference type="GO" id="GO:0005524">
    <property type="term" value="F:ATP binding"/>
    <property type="evidence" value="ECO:0007669"/>
    <property type="project" value="InterPro"/>
</dbReference>
<dbReference type="KEGG" id="psoj:PHYSODRAFT_321021"/>
<feature type="transmembrane region" description="Helical" evidence="6">
    <location>
        <begin position="259"/>
        <end position="281"/>
    </location>
</feature>
<comment type="subcellular location">
    <subcellularLocation>
        <location evidence="1">Membrane</location>
        <topology evidence="1">Multi-pass membrane protein</topology>
    </subcellularLocation>
</comment>
<dbReference type="GO" id="GO:0016020">
    <property type="term" value="C:membrane"/>
    <property type="evidence" value="ECO:0007669"/>
    <property type="project" value="UniProtKB-SubCell"/>
</dbReference>
<evidence type="ECO:0000259" key="8">
    <source>
        <dbReference type="Pfam" id="PF06422"/>
    </source>
</evidence>
<keyword evidence="4 6" id="KW-1133">Transmembrane helix</keyword>
<dbReference type="OMA" id="VYNIRYA"/>
<keyword evidence="3 6" id="KW-0812">Transmembrane</keyword>
<dbReference type="AlphaFoldDB" id="G4YLY0"/>
<proteinExistence type="predicted"/>
<sequence>MAKGEAVFYDFVAQQLEPALGRALPQMEVRCKDLSLVVEVPVVRQESSTTASELLNWRTSSYTLTRIMISLILGVFGVVLLRREYASYQGLNAVVGVVFMTTQYNGVVAFVARTGMGFTTFTTWVLYWINLSLFILVQTYLGQFCIYALPSVEVAAIVGVLISSVSMLFTSFNPPAGSIPEGYKWLYYITPQRYSLSILVSLLFGHCSHDPTYDEETQAYINVGSELGCQPVENVPLSVGHTTVKGYMEQVYNIRYADIWSHFGCVFIFILVFRVLSLLALRYINHQKR</sequence>
<dbReference type="RefSeq" id="XP_009514450.1">
    <property type="nucleotide sequence ID" value="XM_009516155.1"/>
</dbReference>
<evidence type="ECO:0000256" key="5">
    <source>
        <dbReference type="ARBA" id="ARBA00023136"/>
    </source>
</evidence>
<keyword evidence="2" id="KW-0813">Transport</keyword>
<protein>
    <recommendedName>
        <fullName evidence="11">ABC-2 type transporter domain-containing protein</fullName>
    </recommendedName>
</protein>
<evidence type="ECO:0008006" key="11">
    <source>
        <dbReference type="Google" id="ProtNLM"/>
    </source>
</evidence>
<feature type="transmembrane region" description="Helical" evidence="6">
    <location>
        <begin position="144"/>
        <end position="169"/>
    </location>
</feature>
<gene>
    <name evidence="9" type="ORF">PHYSODRAFT_321021</name>
</gene>
<evidence type="ECO:0000313" key="9">
    <source>
        <dbReference type="EMBL" id="EGZ27175.1"/>
    </source>
</evidence>
<evidence type="ECO:0000256" key="1">
    <source>
        <dbReference type="ARBA" id="ARBA00004141"/>
    </source>
</evidence>
<dbReference type="InParanoid" id="G4YLY0"/>
<keyword evidence="10" id="KW-1185">Reference proteome</keyword>
<evidence type="ECO:0000256" key="2">
    <source>
        <dbReference type="ARBA" id="ARBA00022448"/>
    </source>
</evidence>
<feature type="domain" description="CDR ABC transporter" evidence="8">
    <location>
        <begin position="239"/>
        <end position="288"/>
    </location>
</feature>
<dbReference type="InterPro" id="IPR013525">
    <property type="entry name" value="ABC2_TM"/>
</dbReference>
<feature type="domain" description="ABC-2 type transporter transmembrane" evidence="7">
    <location>
        <begin position="116"/>
        <end position="204"/>
    </location>
</feature>
<feature type="transmembrane region" description="Helical" evidence="6">
    <location>
        <begin position="63"/>
        <end position="81"/>
    </location>
</feature>
<accession>G4YLY0</accession>
<dbReference type="PANTHER" id="PTHR19241">
    <property type="entry name" value="ATP-BINDING CASSETTE TRANSPORTER"/>
    <property type="match status" value="1"/>
</dbReference>